<reference evidence="1" key="5">
    <citation type="journal article" date="2021" name="G3 (Bethesda)">
        <title>Aegilops tauschii genome assembly Aet v5.0 features greater sequence contiguity and improved annotation.</title>
        <authorList>
            <person name="Wang L."/>
            <person name="Zhu T."/>
            <person name="Rodriguez J.C."/>
            <person name="Deal K.R."/>
            <person name="Dubcovsky J."/>
            <person name="McGuire P.E."/>
            <person name="Lux T."/>
            <person name="Spannagl M."/>
            <person name="Mayer K.F.X."/>
            <person name="Baldrich P."/>
            <person name="Meyers B.C."/>
            <person name="Huo N."/>
            <person name="Gu Y.Q."/>
            <person name="Zhou H."/>
            <person name="Devos K.M."/>
            <person name="Bennetzen J.L."/>
            <person name="Unver T."/>
            <person name="Budak H."/>
            <person name="Gulick P.J."/>
            <person name="Galiba G."/>
            <person name="Kalapos B."/>
            <person name="Nelson D.R."/>
            <person name="Li P."/>
            <person name="You F.M."/>
            <person name="Luo M.C."/>
            <person name="Dvorak J."/>
        </authorList>
    </citation>
    <scope>NUCLEOTIDE SEQUENCE [LARGE SCALE GENOMIC DNA]</scope>
    <source>
        <strain evidence="1">cv. AL8/78</strain>
    </source>
</reference>
<reference evidence="1" key="3">
    <citation type="journal article" date="2017" name="Nature">
        <title>Genome sequence of the progenitor of the wheat D genome Aegilops tauschii.</title>
        <authorList>
            <person name="Luo M.C."/>
            <person name="Gu Y.Q."/>
            <person name="Puiu D."/>
            <person name="Wang H."/>
            <person name="Twardziok S.O."/>
            <person name="Deal K.R."/>
            <person name="Huo N."/>
            <person name="Zhu T."/>
            <person name="Wang L."/>
            <person name="Wang Y."/>
            <person name="McGuire P.E."/>
            <person name="Liu S."/>
            <person name="Long H."/>
            <person name="Ramasamy R.K."/>
            <person name="Rodriguez J.C."/>
            <person name="Van S.L."/>
            <person name="Yuan L."/>
            <person name="Wang Z."/>
            <person name="Xia Z."/>
            <person name="Xiao L."/>
            <person name="Anderson O.D."/>
            <person name="Ouyang S."/>
            <person name="Liang Y."/>
            <person name="Zimin A.V."/>
            <person name="Pertea G."/>
            <person name="Qi P."/>
            <person name="Bennetzen J.L."/>
            <person name="Dai X."/>
            <person name="Dawson M.W."/>
            <person name="Muller H.G."/>
            <person name="Kugler K."/>
            <person name="Rivarola-Duarte L."/>
            <person name="Spannagl M."/>
            <person name="Mayer K.F.X."/>
            <person name="Lu F.H."/>
            <person name="Bevan M.W."/>
            <person name="Leroy P."/>
            <person name="Li P."/>
            <person name="You F.M."/>
            <person name="Sun Q."/>
            <person name="Liu Z."/>
            <person name="Lyons E."/>
            <person name="Wicker T."/>
            <person name="Salzberg S.L."/>
            <person name="Devos K.M."/>
            <person name="Dvorak J."/>
        </authorList>
    </citation>
    <scope>NUCLEOTIDE SEQUENCE [LARGE SCALE GENOMIC DNA]</scope>
    <source>
        <strain evidence="1">cv. AL8/78</strain>
    </source>
</reference>
<protein>
    <submittedName>
        <fullName evidence="1">Uncharacterized protein</fullName>
    </submittedName>
</protein>
<dbReference type="EnsemblPlants" id="AET7Gv20759100.26">
    <property type="protein sequence ID" value="AET7Gv20759100.26"/>
    <property type="gene ID" value="AET7Gv20759100"/>
</dbReference>
<dbReference type="Gramene" id="AET7Gv20759100.21">
    <property type="protein sequence ID" value="AET7Gv20759100.21"/>
    <property type="gene ID" value="AET7Gv20759100"/>
</dbReference>
<dbReference type="EnsemblPlants" id="AET7Gv20759100.21">
    <property type="protein sequence ID" value="AET7Gv20759100.21"/>
    <property type="gene ID" value="AET7Gv20759100"/>
</dbReference>
<dbReference type="Gramene" id="AET7Gv20759100.22">
    <property type="protein sequence ID" value="AET7Gv20759100.22"/>
    <property type="gene ID" value="AET7Gv20759100"/>
</dbReference>
<reference evidence="2" key="2">
    <citation type="journal article" date="2017" name="Nat. Plants">
        <title>The Aegilops tauschii genome reveals multiple impacts of transposons.</title>
        <authorList>
            <person name="Zhao G."/>
            <person name="Zou C."/>
            <person name="Li K."/>
            <person name="Wang K."/>
            <person name="Li T."/>
            <person name="Gao L."/>
            <person name="Zhang X."/>
            <person name="Wang H."/>
            <person name="Yang Z."/>
            <person name="Liu X."/>
            <person name="Jiang W."/>
            <person name="Mao L."/>
            <person name="Kong X."/>
            <person name="Jiao Y."/>
            <person name="Jia J."/>
        </authorList>
    </citation>
    <scope>NUCLEOTIDE SEQUENCE [LARGE SCALE GENOMIC DNA]</scope>
    <source>
        <strain evidence="2">cv. AL8/78</strain>
    </source>
</reference>
<sequence>MDICSFSSNLLDICSLSCSLSFLFCKPILQLYSMFHVHVCLHFTLLEDKLFCFLILHFSMLERFYITSLAPSHNRILVGCIIKYALSVLMSLIVN</sequence>
<reference evidence="1" key="4">
    <citation type="submission" date="2019-03" db="UniProtKB">
        <authorList>
            <consortium name="EnsemblPlants"/>
        </authorList>
    </citation>
    <scope>IDENTIFICATION</scope>
</reference>
<proteinExistence type="predicted"/>
<evidence type="ECO:0000313" key="2">
    <source>
        <dbReference type="Proteomes" id="UP000015105"/>
    </source>
</evidence>
<organism evidence="1 2">
    <name type="scientific">Aegilops tauschii subsp. strangulata</name>
    <name type="common">Goatgrass</name>
    <dbReference type="NCBI Taxonomy" id="200361"/>
    <lineage>
        <taxon>Eukaryota</taxon>
        <taxon>Viridiplantae</taxon>
        <taxon>Streptophyta</taxon>
        <taxon>Embryophyta</taxon>
        <taxon>Tracheophyta</taxon>
        <taxon>Spermatophyta</taxon>
        <taxon>Magnoliopsida</taxon>
        <taxon>Liliopsida</taxon>
        <taxon>Poales</taxon>
        <taxon>Poaceae</taxon>
        <taxon>BOP clade</taxon>
        <taxon>Pooideae</taxon>
        <taxon>Triticodae</taxon>
        <taxon>Triticeae</taxon>
        <taxon>Triticinae</taxon>
        <taxon>Aegilops</taxon>
    </lineage>
</organism>
<name>A0A453RYN7_AEGTS</name>
<dbReference type="Proteomes" id="UP000015105">
    <property type="component" value="Chromosome 7D"/>
</dbReference>
<accession>A0A453RYN7</accession>
<evidence type="ECO:0000313" key="1">
    <source>
        <dbReference type="EnsemblPlants" id="AET7Gv20759100.22"/>
    </source>
</evidence>
<reference evidence="2" key="1">
    <citation type="journal article" date="2014" name="Science">
        <title>Ancient hybridizations among the ancestral genomes of bread wheat.</title>
        <authorList>
            <consortium name="International Wheat Genome Sequencing Consortium,"/>
            <person name="Marcussen T."/>
            <person name="Sandve S.R."/>
            <person name="Heier L."/>
            <person name="Spannagl M."/>
            <person name="Pfeifer M."/>
            <person name="Jakobsen K.S."/>
            <person name="Wulff B.B."/>
            <person name="Steuernagel B."/>
            <person name="Mayer K.F."/>
            <person name="Olsen O.A."/>
        </authorList>
    </citation>
    <scope>NUCLEOTIDE SEQUENCE [LARGE SCALE GENOMIC DNA]</scope>
    <source>
        <strain evidence="2">cv. AL8/78</strain>
    </source>
</reference>
<keyword evidence="2" id="KW-1185">Reference proteome</keyword>
<dbReference type="EnsemblPlants" id="AET7Gv20759100.22">
    <property type="protein sequence ID" value="AET7Gv20759100.22"/>
    <property type="gene ID" value="AET7Gv20759100"/>
</dbReference>
<dbReference type="Gramene" id="AET7Gv20759100.26">
    <property type="protein sequence ID" value="AET7Gv20759100.26"/>
    <property type="gene ID" value="AET7Gv20759100"/>
</dbReference>
<dbReference type="AlphaFoldDB" id="A0A453RYN7"/>